<dbReference type="HAMAP" id="MF_00974">
    <property type="entry name" value="DNA_primase_DnaG"/>
    <property type="match status" value="1"/>
</dbReference>
<evidence type="ECO:0000256" key="1">
    <source>
        <dbReference type="ARBA" id="ARBA00022478"/>
    </source>
</evidence>
<evidence type="ECO:0000256" key="13">
    <source>
        <dbReference type="PIRNR" id="PIRNR002811"/>
    </source>
</evidence>
<evidence type="ECO:0000256" key="9">
    <source>
        <dbReference type="ARBA" id="ARBA00022842"/>
    </source>
</evidence>
<sequence length="617" mass="66307">MSLSPQFLDELRARTHLSALIGRSVKLQKAGREYKGCCPFHDEKTPSFYVNNDKSFYHCFGCSAHGDAIRFLTEARGLPFIDAVKELAAAAGLEMPAPDPRAAEKAERQTGLAAANEAAARWFADQLQGIGGAEARAYLQRRGVPDEIAQTFGIGFAPDSRGKLKAALAGFGDDTLVEAGLLIKVEDKEPYDRFRGRLMIPIRDQRGRTIAFGGRILDTGEPKYLNSPDTPMFDKGRTLFNLDRAGPASRKAGRLIVVEGYMDVIALAKAGLDEVVAPNGTAVTEAQLERMWRLAEVPILCLDGDKAGQKAAIRAALRAMPLVGPGRSLAFATLPPGQDPDDLVKAGGIDALERVVAAARPLVDLVWDSELAATPLTTPEARAGLRQRLTEIARTIGDADVREQYLGEYRRRFDALYDAAPPQRNFQRKRPFVRGGGGGPFQSPQRPATEPALAIGRSGIDQMLARAVLAGLVLRPELIGEHAEALQGLPLPDEMLSALRDALIDAIVVQGSLESADMGHILRSAGVTSAANRLLGANGLAFSFLRSDADPLRAAQDLGEAIEVLATRPAIDAALAEATRAFAVSTDEAAFAEQQRLTLERAEAERRLLALMGPEDG</sequence>
<evidence type="ECO:0000256" key="3">
    <source>
        <dbReference type="ARBA" id="ARBA00022679"/>
    </source>
</evidence>
<dbReference type="PANTHER" id="PTHR30313">
    <property type="entry name" value="DNA PRIMASE"/>
    <property type="match status" value="1"/>
</dbReference>
<dbReference type="InterPro" id="IPR050219">
    <property type="entry name" value="DnaG_primase"/>
</dbReference>
<feature type="zinc finger region" description="CHC2-type" evidence="12">
    <location>
        <begin position="38"/>
        <end position="62"/>
    </location>
</feature>
<keyword evidence="4 12" id="KW-0548">Nucleotidyltransferase</keyword>
<dbReference type="CDD" id="cd03364">
    <property type="entry name" value="TOPRIM_DnaG_primases"/>
    <property type="match status" value="1"/>
</dbReference>
<dbReference type="RefSeq" id="WP_303539221.1">
    <property type="nucleotide sequence ID" value="NZ_JAUOTP010000001.1"/>
</dbReference>
<keyword evidence="11 12" id="KW-0804">Transcription</keyword>
<gene>
    <name evidence="12 15" type="primary">dnaG</name>
    <name evidence="15" type="ORF">Q4F19_00695</name>
</gene>
<keyword evidence="2 12" id="KW-0639">Primosome</keyword>
<dbReference type="SUPFAM" id="SSF56731">
    <property type="entry name" value="DNA primase core"/>
    <property type="match status" value="1"/>
</dbReference>
<dbReference type="SMART" id="SM00493">
    <property type="entry name" value="TOPRIM"/>
    <property type="match status" value="1"/>
</dbReference>
<dbReference type="EC" id="2.7.7.101" evidence="12"/>
<keyword evidence="5 12" id="KW-0235">DNA replication</keyword>
<comment type="catalytic activity">
    <reaction evidence="12">
        <text>ssDNA + n NTP = ssDNA/pppN(pN)n-1 hybrid + (n-1) diphosphate.</text>
        <dbReference type="EC" id="2.7.7.101"/>
    </reaction>
</comment>
<proteinExistence type="inferred from homology"/>
<dbReference type="Pfam" id="PF08275">
    <property type="entry name" value="DNAG_N"/>
    <property type="match status" value="1"/>
</dbReference>
<dbReference type="Gene3D" id="3.40.1360.10">
    <property type="match status" value="1"/>
</dbReference>
<dbReference type="InterPro" id="IPR013264">
    <property type="entry name" value="DNAG_N"/>
</dbReference>
<dbReference type="InterPro" id="IPR006295">
    <property type="entry name" value="DNA_primase_DnaG"/>
</dbReference>
<comment type="subunit">
    <text evidence="12">Monomer. Interacts with DnaB.</text>
</comment>
<evidence type="ECO:0000256" key="10">
    <source>
        <dbReference type="ARBA" id="ARBA00023125"/>
    </source>
</evidence>
<keyword evidence="7 12" id="KW-0863">Zinc-finger</keyword>
<comment type="cofactor">
    <cofactor evidence="12 13">
        <name>Zn(2+)</name>
        <dbReference type="ChEBI" id="CHEBI:29105"/>
    </cofactor>
    <text evidence="12 13">Binds 1 zinc ion per monomer.</text>
</comment>
<keyword evidence="1 12" id="KW-0240">DNA-directed RNA polymerase</keyword>
<dbReference type="Pfam" id="PF13155">
    <property type="entry name" value="Toprim_2"/>
    <property type="match status" value="1"/>
</dbReference>
<dbReference type="Proteomes" id="UP001169764">
    <property type="component" value="Unassembled WGS sequence"/>
</dbReference>
<protein>
    <recommendedName>
        <fullName evidence="12 13">DNA primase</fullName>
        <ecNumber evidence="12">2.7.7.101</ecNumber>
    </recommendedName>
</protein>
<dbReference type="SMART" id="SM00400">
    <property type="entry name" value="ZnF_CHCC"/>
    <property type="match status" value="1"/>
</dbReference>
<dbReference type="NCBIfam" id="TIGR01391">
    <property type="entry name" value="dnaG"/>
    <property type="match status" value="1"/>
</dbReference>
<evidence type="ECO:0000256" key="7">
    <source>
        <dbReference type="ARBA" id="ARBA00022771"/>
    </source>
</evidence>
<reference evidence="15" key="1">
    <citation type="submission" date="2023-07" db="EMBL/GenBank/DDBJ databases">
        <authorList>
            <person name="Kim M."/>
        </authorList>
    </citation>
    <scope>NUCLEOTIDE SEQUENCE</scope>
    <source>
        <strain evidence="15">BIUV-7</strain>
    </source>
</reference>
<evidence type="ECO:0000256" key="5">
    <source>
        <dbReference type="ARBA" id="ARBA00022705"/>
    </source>
</evidence>
<dbReference type="SUPFAM" id="SSF57783">
    <property type="entry name" value="Zinc beta-ribbon"/>
    <property type="match status" value="1"/>
</dbReference>
<dbReference type="PANTHER" id="PTHR30313:SF2">
    <property type="entry name" value="DNA PRIMASE"/>
    <property type="match status" value="1"/>
</dbReference>
<keyword evidence="8 12" id="KW-0862">Zinc</keyword>
<dbReference type="InterPro" id="IPR030846">
    <property type="entry name" value="DnaG_bac"/>
</dbReference>
<dbReference type="InterPro" id="IPR034151">
    <property type="entry name" value="TOPRIM_DnaG_bac"/>
</dbReference>
<keyword evidence="3 12" id="KW-0808">Transferase</keyword>
<dbReference type="InterPro" id="IPR036977">
    <property type="entry name" value="DNA_primase_Znf_CHC2"/>
</dbReference>
<feature type="domain" description="Toprim" evidence="14">
    <location>
        <begin position="253"/>
        <end position="335"/>
    </location>
</feature>
<dbReference type="InterPro" id="IPR037068">
    <property type="entry name" value="DNA_primase_core_N_sf"/>
</dbReference>
<comment type="similarity">
    <text evidence="12 13">Belongs to the DnaG primase family.</text>
</comment>
<comment type="function">
    <text evidence="12 13">RNA polymerase that catalyzes the synthesis of short RNA molecules used as primers for DNA polymerase during DNA replication.</text>
</comment>
<accession>A0ABT8Y5A4</accession>
<evidence type="ECO:0000256" key="8">
    <source>
        <dbReference type="ARBA" id="ARBA00022833"/>
    </source>
</evidence>
<dbReference type="PIRSF" id="PIRSF002811">
    <property type="entry name" value="DnaG"/>
    <property type="match status" value="1"/>
</dbReference>
<keyword evidence="6 12" id="KW-0479">Metal-binding</keyword>
<dbReference type="Gene3D" id="3.90.980.10">
    <property type="entry name" value="DNA primase, catalytic core, N-terminal domain"/>
    <property type="match status" value="1"/>
</dbReference>
<keyword evidence="10 12" id="KW-0238">DNA-binding</keyword>
<evidence type="ECO:0000256" key="12">
    <source>
        <dbReference type="HAMAP-Rule" id="MF_00974"/>
    </source>
</evidence>
<dbReference type="Pfam" id="PF01807">
    <property type="entry name" value="Zn_ribbon_DnaG"/>
    <property type="match status" value="1"/>
</dbReference>
<evidence type="ECO:0000259" key="14">
    <source>
        <dbReference type="PROSITE" id="PS50880"/>
    </source>
</evidence>
<dbReference type="EMBL" id="JAUOTP010000001">
    <property type="protein sequence ID" value="MDO6412889.1"/>
    <property type="molecule type" value="Genomic_DNA"/>
</dbReference>
<evidence type="ECO:0000256" key="4">
    <source>
        <dbReference type="ARBA" id="ARBA00022695"/>
    </source>
</evidence>
<evidence type="ECO:0000256" key="11">
    <source>
        <dbReference type="ARBA" id="ARBA00023163"/>
    </source>
</evidence>
<keyword evidence="16" id="KW-1185">Reference proteome</keyword>
<dbReference type="InterPro" id="IPR006171">
    <property type="entry name" value="TOPRIM_dom"/>
</dbReference>
<evidence type="ECO:0000256" key="2">
    <source>
        <dbReference type="ARBA" id="ARBA00022515"/>
    </source>
</evidence>
<evidence type="ECO:0000313" key="15">
    <source>
        <dbReference type="EMBL" id="MDO6412889.1"/>
    </source>
</evidence>
<organism evidence="15 16">
    <name type="scientific">Sphingomonas natans</name>
    <dbReference type="NCBI Taxonomy" id="3063330"/>
    <lineage>
        <taxon>Bacteria</taxon>
        <taxon>Pseudomonadati</taxon>
        <taxon>Pseudomonadota</taxon>
        <taxon>Alphaproteobacteria</taxon>
        <taxon>Sphingomonadales</taxon>
        <taxon>Sphingomonadaceae</taxon>
        <taxon>Sphingomonas</taxon>
    </lineage>
</organism>
<dbReference type="PROSITE" id="PS50880">
    <property type="entry name" value="TOPRIM"/>
    <property type="match status" value="1"/>
</dbReference>
<dbReference type="Gene3D" id="3.90.580.10">
    <property type="entry name" value="Zinc finger, CHC2-type domain"/>
    <property type="match status" value="1"/>
</dbReference>
<keyword evidence="9" id="KW-0460">Magnesium</keyword>
<evidence type="ECO:0000313" key="16">
    <source>
        <dbReference type="Proteomes" id="UP001169764"/>
    </source>
</evidence>
<comment type="caution">
    <text evidence="15">The sequence shown here is derived from an EMBL/GenBank/DDBJ whole genome shotgun (WGS) entry which is preliminary data.</text>
</comment>
<comment type="domain">
    <text evidence="12">Contains an N-terminal zinc-binding domain, a central core domain that contains the primase activity, and a C-terminal DnaB-binding domain.</text>
</comment>
<evidence type="ECO:0000256" key="6">
    <source>
        <dbReference type="ARBA" id="ARBA00022723"/>
    </source>
</evidence>
<name>A0ABT8Y5A4_9SPHN</name>
<dbReference type="InterPro" id="IPR002694">
    <property type="entry name" value="Znf_CHC2"/>
</dbReference>